<evidence type="ECO:0000313" key="1">
    <source>
        <dbReference type="EMBL" id="EFS93218.1"/>
    </source>
</evidence>
<reference evidence="1" key="1">
    <citation type="submission" date="2010-08" db="EMBL/GenBank/DDBJ databases">
        <authorList>
            <person name="Weinstock G."/>
            <person name="Sodergren E."/>
            <person name="Clifton S."/>
            <person name="Fulton L."/>
            <person name="Fulton B."/>
            <person name="Courtney L."/>
            <person name="Fronick C."/>
            <person name="Harrison M."/>
            <person name="Strong C."/>
            <person name="Farmer C."/>
            <person name="Delahaunty K."/>
            <person name="Markovic C."/>
            <person name="Hall O."/>
            <person name="Minx P."/>
            <person name="Tomlinson C."/>
            <person name="Mitreva M."/>
            <person name="Hou S."/>
            <person name="Chen J."/>
            <person name="Wollam A."/>
            <person name="Pepin K.H."/>
            <person name="Johnson M."/>
            <person name="Bhonagiri V."/>
            <person name="Zhang X."/>
            <person name="Suruliraj S."/>
            <person name="Warren W."/>
            <person name="Chinwalla A."/>
            <person name="Mardis E.R."/>
            <person name="Wilson R.K."/>
        </authorList>
    </citation>
    <scope>NUCLEOTIDE SEQUENCE [LARGE SCALE GENOMIC DNA]</scope>
    <source>
        <strain evidence="1">HL044PA1</strain>
    </source>
</reference>
<sequence>MLLSLAVILVPVLLIVWFFTRTPDEPNIQQIAWRPVVVSARSYAGYPVLAPREVPEEWRPTKARYVNKGDRWVGSTISAGNRWELGFLTSQNLYLAVNQSDEPSRAFVAAVTRSATEDGKVTVDRYTWTKMISPDGRTRALVTRIGSSTAVIVADASYPLLTDFAGMLTMS</sequence>
<dbReference type="EMBL" id="ADZU01000011">
    <property type="protein sequence ID" value="EFS93218.1"/>
    <property type="molecule type" value="Genomic_DNA"/>
</dbReference>
<accession>A0ABP2K8H7</accession>
<name>A0ABP2K8H7_9ACTN</name>
<dbReference type="Proteomes" id="UP000003179">
    <property type="component" value="Unassembled WGS sequence"/>
</dbReference>
<gene>
    <name evidence="1" type="ORF">HMPREF9607_00430</name>
</gene>
<keyword evidence="2" id="KW-1185">Reference proteome</keyword>
<evidence type="ECO:0000313" key="2">
    <source>
        <dbReference type="Proteomes" id="UP000003179"/>
    </source>
</evidence>
<comment type="caution">
    <text evidence="1">The sequence shown here is derived from an EMBL/GenBank/DDBJ whole genome shotgun (WGS) entry which is preliminary data.</text>
</comment>
<dbReference type="RefSeq" id="WP_002527857.1">
    <property type="nucleotide sequence ID" value="NZ_GL383177.1"/>
</dbReference>
<organism evidence="1 2">
    <name type="scientific">Cutibacterium modestum HL044PA1</name>
    <dbReference type="NCBI Taxonomy" id="765109"/>
    <lineage>
        <taxon>Bacteria</taxon>
        <taxon>Bacillati</taxon>
        <taxon>Actinomycetota</taxon>
        <taxon>Actinomycetes</taxon>
        <taxon>Propionibacteriales</taxon>
        <taxon>Propionibacteriaceae</taxon>
        <taxon>Cutibacterium</taxon>
        <taxon>Cutibacterium modestum</taxon>
    </lineage>
</organism>
<protein>
    <recommendedName>
        <fullName evidence="3">DUF4245 domain-containing protein</fullName>
    </recommendedName>
</protein>
<dbReference type="GeneID" id="92880020"/>
<dbReference type="InterPro" id="IPR025339">
    <property type="entry name" value="DUF4245"/>
</dbReference>
<evidence type="ECO:0008006" key="3">
    <source>
        <dbReference type="Google" id="ProtNLM"/>
    </source>
</evidence>
<proteinExistence type="predicted"/>
<dbReference type="Pfam" id="PF14030">
    <property type="entry name" value="DUF4245"/>
    <property type="match status" value="1"/>
</dbReference>